<dbReference type="Ensembl" id="ENSSVLT00005028492.1">
    <property type="protein sequence ID" value="ENSSVLP00005025628.1"/>
    <property type="gene ID" value="ENSSVLG00005020322.1"/>
</dbReference>
<name>A0A8D2DIN0_SCIVU</name>
<evidence type="ECO:0000313" key="2">
    <source>
        <dbReference type="Proteomes" id="UP000694564"/>
    </source>
</evidence>
<dbReference type="AlphaFoldDB" id="A0A8D2DIN0"/>
<dbReference type="Proteomes" id="UP000694564">
    <property type="component" value="Chromosome 11"/>
</dbReference>
<keyword evidence="2" id="KW-1185">Reference proteome</keyword>
<reference evidence="1" key="2">
    <citation type="submission" date="2025-09" db="UniProtKB">
        <authorList>
            <consortium name="Ensembl"/>
        </authorList>
    </citation>
    <scope>IDENTIFICATION</scope>
</reference>
<accession>A0A8D2DIN0</accession>
<reference evidence="1" key="1">
    <citation type="submission" date="2025-08" db="UniProtKB">
        <authorList>
            <consortium name="Ensembl"/>
        </authorList>
    </citation>
    <scope>IDENTIFICATION</scope>
</reference>
<proteinExistence type="predicted"/>
<organism evidence="1 2">
    <name type="scientific">Sciurus vulgaris</name>
    <name type="common">Eurasian red squirrel</name>
    <dbReference type="NCBI Taxonomy" id="55149"/>
    <lineage>
        <taxon>Eukaryota</taxon>
        <taxon>Metazoa</taxon>
        <taxon>Chordata</taxon>
        <taxon>Craniata</taxon>
        <taxon>Vertebrata</taxon>
        <taxon>Euteleostomi</taxon>
        <taxon>Mammalia</taxon>
        <taxon>Eutheria</taxon>
        <taxon>Euarchontoglires</taxon>
        <taxon>Glires</taxon>
        <taxon>Rodentia</taxon>
        <taxon>Sciuromorpha</taxon>
        <taxon>Sciuridae</taxon>
        <taxon>Sciurinae</taxon>
        <taxon>Sciurini</taxon>
        <taxon>Sciurus</taxon>
    </lineage>
</organism>
<protein>
    <submittedName>
        <fullName evidence="1">Uncharacterized protein</fullName>
    </submittedName>
</protein>
<evidence type="ECO:0000313" key="1">
    <source>
        <dbReference type="Ensembl" id="ENSSVLP00005025628.1"/>
    </source>
</evidence>
<sequence length="91" mass="10295">MWSSGVGLWLRNIGCARKKENDVVYCILFCLARGEPCSHKYSIILSLNQWLSKFLFFNICSSIQVAVCSSTHKGCIVEKQEPLYASFNEIA</sequence>